<dbReference type="AlphaFoldDB" id="A0A0C2FTV6"/>
<name>A0A0C2FTV6_9BILA</name>
<proteinExistence type="predicted"/>
<feature type="non-terminal residue" evidence="1">
    <location>
        <position position="96"/>
    </location>
</feature>
<reference evidence="1 2" key="1">
    <citation type="submission" date="2013-12" db="EMBL/GenBank/DDBJ databases">
        <title>Draft genome of the parsitic nematode Ancylostoma duodenale.</title>
        <authorList>
            <person name="Mitreva M."/>
        </authorList>
    </citation>
    <scope>NUCLEOTIDE SEQUENCE [LARGE SCALE GENOMIC DNA]</scope>
    <source>
        <strain evidence="1 2">Zhejiang</strain>
    </source>
</reference>
<organism evidence="1 2">
    <name type="scientific">Ancylostoma duodenale</name>
    <dbReference type="NCBI Taxonomy" id="51022"/>
    <lineage>
        <taxon>Eukaryota</taxon>
        <taxon>Metazoa</taxon>
        <taxon>Ecdysozoa</taxon>
        <taxon>Nematoda</taxon>
        <taxon>Chromadorea</taxon>
        <taxon>Rhabditida</taxon>
        <taxon>Rhabditina</taxon>
        <taxon>Rhabditomorpha</taxon>
        <taxon>Strongyloidea</taxon>
        <taxon>Ancylostomatidae</taxon>
        <taxon>Ancylostomatinae</taxon>
        <taxon>Ancylostoma</taxon>
    </lineage>
</organism>
<dbReference type="EMBL" id="KN750766">
    <property type="protein sequence ID" value="KIH50109.1"/>
    <property type="molecule type" value="Genomic_DNA"/>
</dbReference>
<gene>
    <name evidence="1" type="ORF">ANCDUO_19815</name>
</gene>
<dbReference type="Proteomes" id="UP000054047">
    <property type="component" value="Unassembled WGS sequence"/>
</dbReference>
<evidence type="ECO:0000313" key="1">
    <source>
        <dbReference type="EMBL" id="KIH50109.1"/>
    </source>
</evidence>
<sequence>MCVEVVLIIKKVRGKSRKLIKNLICQCMCLDRNGCCMQTVCGPAFGISELCEVPHAPRTAGQFLFSLEKNMHRSFDSLFEKNTEATVWDQQQKAIQ</sequence>
<evidence type="ECO:0000313" key="2">
    <source>
        <dbReference type="Proteomes" id="UP000054047"/>
    </source>
</evidence>
<protein>
    <submittedName>
        <fullName evidence="1">Uncharacterized protein</fullName>
    </submittedName>
</protein>
<keyword evidence="2" id="KW-1185">Reference proteome</keyword>
<accession>A0A0C2FTV6</accession>